<evidence type="ECO:0000259" key="1">
    <source>
        <dbReference type="Pfam" id="PF13471"/>
    </source>
</evidence>
<dbReference type="EMBL" id="JBHSBC010000034">
    <property type="protein sequence ID" value="MFC3984433.1"/>
    <property type="molecule type" value="Genomic_DNA"/>
</dbReference>
<gene>
    <name evidence="2" type="ORF">ACFOYY_30145</name>
</gene>
<reference evidence="3" key="1">
    <citation type="journal article" date="2019" name="Int. J. Syst. Evol. Microbiol.">
        <title>The Global Catalogue of Microorganisms (GCM) 10K type strain sequencing project: providing services to taxonomists for standard genome sequencing and annotation.</title>
        <authorList>
            <consortium name="The Broad Institute Genomics Platform"/>
            <consortium name="The Broad Institute Genome Sequencing Center for Infectious Disease"/>
            <person name="Wu L."/>
            <person name="Ma J."/>
        </authorList>
    </citation>
    <scope>NUCLEOTIDE SEQUENCE [LARGE SCALE GENOMIC DNA]</scope>
    <source>
        <strain evidence="3">TBRC 7912</strain>
    </source>
</reference>
<evidence type="ECO:0000313" key="2">
    <source>
        <dbReference type="EMBL" id="MFC3984433.1"/>
    </source>
</evidence>
<name>A0ABV8F708_9ACTN</name>
<protein>
    <submittedName>
        <fullName evidence="2">Lasso peptide biosynthesis B2 protein</fullName>
    </submittedName>
</protein>
<dbReference type="Proteomes" id="UP001595698">
    <property type="component" value="Unassembled WGS sequence"/>
</dbReference>
<proteinExistence type="predicted"/>
<evidence type="ECO:0000313" key="3">
    <source>
        <dbReference type="Proteomes" id="UP001595698"/>
    </source>
</evidence>
<keyword evidence="3" id="KW-1185">Reference proteome</keyword>
<sequence length="140" mass="15285">MSPKMVALQQATAPPWRLRPVVLAAILLAWPLARCAPYRLHAVLRSLSKGARAATAEEAERARNAIVGLSLRHGGPRCLERSIAIALMCRAAGSWPDWCAGVSTHPFEAHAWVEAEGEPIGENPDEIIHFFITMKVSVRS</sequence>
<dbReference type="Pfam" id="PF13471">
    <property type="entry name" value="Transglut_core3"/>
    <property type="match status" value="1"/>
</dbReference>
<dbReference type="RefSeq" id="WP_352014867.1">
    <property type="nucleotide sequence ID" value="NZ_JBHSBC010000034.1"/>
</dbReference>
<comment type="caution">
    <text evidence="2">The sequence shown here is derived from an EMBL/GenBank/DDBJ whole genome shotgun (WGS) entry which is preliminary data.</text>
</comment>
<feature type="domain" description="Microcin J25-processing protein McjB C-terminal" evidence="1">
    <location>
        <begin position="23"/>
        <end position="130"/>
    </location>
</feature>
<dbReference type="NCBIfam" id="NF033537">
    <property type="entry name" value="lasso_biosyn_B2"/>
    <property type="match status" value="1"/>
</dbReference>
<organism evidence="2 3">
    <name type="scientific">Streptosporangium jomthongense</name>
    <dbReference type="NCBI Taxonomy" id="1193683"/>
    <lineage>
        <taxon>Bacteria</taxon>
        <taxon>Bacillati</taxon>
        <taxon>Actinomycetota</taxon>
        <taxon>Actinomycetes</taxon>
        <taxon>Streptosporangiales</taxon>
        <taxon>Streptosporangiaceae</taxon>
        <taxon>Streptosporangium</taxon>
    </lineage>
</organism>
<accession>A0ABV8F708</accession>
<dbReference type="InterPro" id="IPR053521">
    <property type="entry name" value="McjB-like"/>
</dbReference>
<dbReference type="InterPro" id="IPR032708">
    <property type="entry name" value="McjB_C"/>
</dbReference>